<protein>
    <recommendedName>
        <fullName evidence="3">Lipoprotein</fullName>
    </recommendedName>
</protein>
<dbReference type="Proteomes" id="UP001139031">
    <property type="component" value="Unassembled WGS sequence"/>
</dbReference>
<keyword evidence="2" id="KW-1185">Reference proteome</keyword>
<name>A0ABS7TYM8_9BACT</name>
<reference evidence="1" key="1">
    <citation type="submission" date="2021-08" db="EMBL/GenBank/DDBJ databases">
        <authorList>
            <person name="Stevens D.C."/>
        </authorList>
    </citation>
    <scope>NUCLEOTIDE SEQUENCE</scope>
    <source>
        <strain evidence="1">DSM 53165</strain>
    </source>
</reference>
<dbReference type="EMBL" id="JAIRAU010000040">
    <property type="protein sequence ID" value="MBZ5713289.1"/>
    <property type="molecule type" value="Genomic_DNA"/>
</dbReference>
<comment type="caution">
    <text evidence="1">The sequence shown here is derived from an EMBL/GenBank/DDBJ whole genome shotgun (WGS) entry which is preliminary data.</text>
</comment>
<organism evidence="1 2">
    <name type="scientific">Nannocystis pusilla</name>
    <dbReference type="NCBI Taxonomy" id="889268"/>
    <lineage>
        <taxon>Bacteria</taxon>
        <taxon>Pseudomonadati</taxon>
        <taxon>Myxococcota</taxon>
        <taxon>Polyangia</taxon>
        <taxon>Nannocystales</taxon>
        <taxon>Nannocystaceae</taxon>
        <taxon>Nannocystis</taxon>
    </lineage>
</organism>
<evidence type="ECO:0008006" key="3">
    <source>
        <dbReference type="Google" id="ProtNLM"/>
    </source>
</evidence>
<gene>
    <name evidence="1" type="ORF">K7C98_28980</name>
</gene>
<evidence type="ECO:0000313" key="1">
    <source>
        <dbReference type="EMBL" id="MBZ5713289.1"/>
    </source>
</evidence>
<dbReference type="RefSeq" id="WP_224195033.1">
    <property type="nucleotide sequence ID" value="NZ_JAIRAU010000040.1"/>
</dbReference>
<proteinExistence type="predicted"/>
<sequence>MAEAAQWASRLAIVGALGLGCHDADDDADAPAFAGEYVAVYAEHELEPCGGTLAHMDAFVVALAQEFALALPSGAERIRFHWETTASVAASCGREVAGCVVRGEAFAASMPLNHELVHVVARALGQPPAFLREGLAVAYEGLGAELFGIGWAPEEPDLRALVTMSGFELADLLGVYELVGGFTAFLIETYGLPAYLRVYGGLAAGASVAEVDAVFREEFGDSFEETVVAFEADASACAHQRFDAKLIECAAPEVAWDGASYSERVERACDQDDAIGPYGDEPPYGDQMLFLRTITIPTTGKYELRMAGDDAPSATLPDTGYIGGQALGVSLIRCGACDEGGWLTTRRGDSPRAWTLAAGRYALRVHALASEPAEVGFSLTRVAEDAP</sequence>
<evidence type="ECO:0000313" key="2">
    <source>
        <dbReference type="Proteomes" id="UP001139031"/>
    </source>
</evidence>
<accession>A0ABS7TYM8</accession>